<proteinExistence type="predicted"/>
<protein>
    <submittedName>
        <fullName evidence="1">Uncharacterized protein</fullName>
    </submittedName>
</protein>
<name>A0A0A9BNU7_ARUDO</name>
<organism evidence="1">
    <name type="scientific">Arundo donax</name>
    <name type="common">Giant reed</name>
    <name type="synonym">Donax arundinaceus</name>
    <dbReference type="NCBI Taxonomy" id="35708"/>
    <lineage>
        <taxon>Eukaryota</taxon>
        <taxon>Viridiplantae</taxon>
        <taxon>Streptophyta</taxon>
        <taxon>Embryophyta</taxon>
        <taxon>Tracheophyta</taxon>
        <taxon>Spermatophyta</taxon>
        <taxon>Magnoliopsida</taxon>
        <taxon>Liliopsida</taxon>
        <taxon>Poales</taxon>
        <taxon>Poaceae</taxon>
        <taxon>PACMAD clade</taxon>
        <taxon>Arundinoideae</taxon>
        <taxon>Arundineae</taxon>
        <taxon>Arundo</taxon>
    </lineage>
</organism>
<reference evidence="1" key="2">
    <citation type="journal article" date="2015" name="Data Brief">
        <title>Shoot transcriptome of the giant reed, Arundo donax.</title>
        <authorList>
            <person name="Barrero R.A."/>
            <person name="Guerrero F.D."/>
            <person name="Moolhuijzen P."/>
            <person name="Goolsby J.A."/>
            <person name="Tidwell J."/>
            <person name="Bellgard S.E."/>
            <person name="Bellgard M.I."/>
        </authorList>
    </citation>
    <scope>NUCLEOTIDE SEQUENCE</scope>
    <source>
        <tissue evidence="1">Shoot tissue taken approximately 20 cm above the soil surface</tissue>
    </source>
</reference>
<dbReference type="EMBL" id="GBRH01232306">
    <property type="protein sequence ID" value="JAD65589.1"/>
    <property type="molecule type" value="Transcribed_RNA"/>
</dbReference>
<reference evidence="1" key="1">
    <citation type="submission" date="2014-09" db="EMBL/GenBank/DDBJ databases">
        <authorList>
            <person name="Magalhaes I.L.F."/>
            <person name="Oliveira U."/>
            <person name="Santos F.R."/>
            <person name="Vidigal T.H.D.A."/>
            <person name="Brescovit A.D."/>
            <person name="Santos A.J."/>
        </authorList>
    </citation>
    <scope>NUCLEOTIDE SEQUENCE</scope>
    <source>
        <tissue evidence="1">Shoot tissue taken approximately 20 cm above the soil surface</tissue>
    </source>
</reference>
<accession>A0A0A9BNU7</accession>
<evidence type="ECO:0000313" key="1">
    <source>
        <dbReference type="EMBL" id="JAD65589.1"/>
    </source>
</evidence>
<sequence>MCVPTVASTL</sequence>